<comment type="function">
    <text evidence="1">Catalyzes the phosphorylation of riboflavin to FMN followed by the adenylation of FMN to FAD.</text>
</comment>
<dbReference type="GO" id="GO:0009231">
    <property type="term" value="P:riboflavin biosynthetic process"/>
    <property type="evidence" value="ECO:0007669"/>
    <property type="project" value="InterPro"/>
</dbReference>
<dbReference type="Gene3D" id="3.40.50.620">
    <property type="entry name" value="HUPs"/>
    <property type="match status" value="1"/>
</dbReference>
<dbReference type="Gene3D" id="2.40.30.30">
    <property type="entry name" value="Riboflavin kinase-like"/>
    <property type="match status" value="1"/>
</dbReference>
<evidence type="ECO:0000256" key="7">
    <source>
        <dbReference type="ARBA" id="ARBA00022695"/>
    </source>
</evidence>
<dbReference type="UniPathway" id="UPA00276">
    <property type="reaction ID" value="UER00406"/>
</dbReference>
<name>A0A286RCQ1_9BACT</name>
<protein>
    <recommendedName>
        <fullName evidence="15">Riboflavin biosynthesis protein</fullName>
    </recommendedName>
    <domain>
        <recommendedName>
            <fullName evidence="15">Riboflavin kinase</fullName>
            <ecNumber evidence="15">2.7.1.26</ecNumber>
        </recommendedName>
        <alternativeName>
            <fullName evidence="15">Flavokinase</fullName>
        </alternativeName>
    </domain>
    <domain>
        <recommendedName>
            <fullName evidence="15">FMN adenylyltransferase</fullName>
            <ecNumber evidence="15">2.7.7.2</ecNumber>
        </recommendedName>
        <alternativeName>
            <fullName evidence="15">FAD pyrophosphorylase</fullName>
        </alternativeName>
        <alternativeName>
            <fullName evidence="15">FAD synthase</fullName>
        </alternativeName>
    </domain>
</protein>
<evidence type="ECO:0000256" key="15">
    <source>
        <dbReference type="PIRNR" id="PIRNR004491"/>
    </source>
</evidence>
<dbReference type="FunFam" id="3.40.50.620:FF:000021">
    <property type="entry name" value="Riboflavin biosynthesis protein"/>
    <property type="match status" value="1"/>
</dbReference>
<comment type="catalytic activity">
    <reaction evidence="14 15">
        <text>FMN + ATP + H(+) = FAD + diphosphate</text>
        <dbReference type="Rhea" id="RHEA:17237"/>
        <dbReference type="ChEBI" id="CHEBI:15378"/>
        <dbReference type="ChEBI" id="CHEBI:30616"/>
        <dbReference type="ChEBI" id="CHEBI:33019"/>
        <dbReference type="ChEBI" id="CHEBI:57692"/>
        <dbReference type="ChEBI" id="CHEBI:58210"/>
        <dbReference type="EC" id="2.7.7.2"/>
    </reaction>
</comment>
<dbReference type="UniPathway" id="UPA00277">
    <property type="reaction ID" value="UER00407"/>
</dbReference>
<evidence type="ECO:0000256" key="4">
    <source>
        <dbReference type="ARBA" id="ARBA00022630"/>
    </source>
</evidence>
<dbReference type="SUPFAM" id="SSF82114">
    <property type="entry name" value="Riboflavin kinase-like"/>
    <property type="match status" value="1"/>
</dbReference>
<dbReference type="Pfam" id="PF01687">
    <property type="entry name" value="Flavokinase"/>
    <property type="match status" value="1"/>
</dbReference>
<gene>
    <name evidence="17" type="ORF">THTE_1137</name>
</gene>
<dbReference type="SUPFAM" id="SSF52374">
    <property type="entry name" value="Nucleotidylyl transferase"/>
    <property type="match status" value="1"/>
</dbReference>
<comment type="pathway">
    <text evidence="2 15">Cofactor biosynthesis; FAD biosynthesis; FAD from FMN: step 1/1.</text>
</comment>
<dbReference type="Pfam" id="PF06574">
    <property type="entry name" value="FAD_syn"/>
    <property type="match status" value="1"/>
</dbReference>
<evidence type="ECO:0000256" key="9">
    <source>
        <dbReference type="ARBA" id="ARBA00022777"/>
    </source>
</evidence>
<keyword evidence="10 15" id="KW-0274">FAD</keyword>
<dbReference type="EC" id="2.7.1.26" evidence="15"/>
<keyword evidence="5 15" id="KW-0288">FMN</keyword>
<evidence type="ECO:0000256" key="3">
    <source>
        <dbReference type="ARBA" id="ARBA00005201"/>
    </source>
</evidence>
<reference evidence="17 18" key="1">
    <citation type="journal article" name="Front. Microbiol.">
        <title>Sugar Metabolism of the First Thermophilic Planctomycete Thermogutta terrifontis: Comparative Genomic and Transcriptomic Approaches.</title>
        <authorList>
            <person name="Elcheninov A.G."/>
            <person name="Menzel P."/>
            <person name="Gudbergsdottir S.R."/>
            <person name="Slesarev A.I."/>
            <person name="Kadnikov V.V."/>
            <person name="Krogh A."/>
            <person name="Bonch-Osmolovskaya E.A."/>
            <person name="Peng X."/>
            <person name="Kublanov I.V."/>
        </authorList>
    </citation>
    <scope>NUCLEOTIDE SEQUENCE [LARGE SCALE GENOMIC DNA]</scope>
    <source>
        <strain evidence="17 18">R1</strain>
    </source>
</reference>
<dbReference type="GO" id="GO:0009398">
    <property type="term" value="P:FMN biosynthetic process"/>
    <property type="evidence" value="ECO:0007669"/>
    <property type="project" value="UniProtKB-UniRule"/>
</dbReference>
<dbReference type="EMBL" id="CP018477">
    <property type="protein sequence ID" value="ASV73739.1"/>
    <property type="molecule type" value="Genomic_DNA"/>
</dbReference>
<keyword evidence="12" id="KW-0511">Multifunctional enzyme</keyword>
<evidence type="ECO:0000256" key="1">
    <source>
        <dbReference type="ARBA" id="ARBA00002121"/>
    </source>
</evidence>
<evidence type="ECO:0000313" key="17">
    <source>
        <dbReference type="EMBL" id="ASV73739.1"/>
    </source>
</evidence>
<dbReference type="PIRSF" id="PIRSF004491">
    <property type="entry name" value="FAD_Synth"/>
    <property type="match status" value="1"/>
</dbReference>
<proteinExistence type="inferred from homology"/>
<dbReference type="RefSeq" id="WP_157731722.1">
    <property type="nucleotide sequence ID" value="NZ_CP018477.1"/>
</dbReference>
<dbReference type="PANTHER" id="PTHR22749">
    <property type="entry name" value="RIBOFLAVIN KINASE/FMN ADENYLYLTRANSFERASE"/>
    <property type="match status" value="1"/>
</dbReference>
<keyword evidence="8 15" id="KW-0547">Nucleotide-binding</keyword>
<evidence type="ECO:0000256" key="5">
    <source>
        <dbReference type="ARBA" id="ARBA00022643"/>
    </source>
</evidence>
<evidence type="ECO:0000256" key="11">
    <source>
        <dbReference type="ARBA" id="ARBA00022840"/>
    </source>
</evidence>
<evidence type="ECO:0000256" key="14">
    <source>
        <dbReference type="ARBA" id="ARBA00049494"/>
    </source>
</evidence>
<dbReference type="GO" id="GO:0005524">
    <property type="term" value="F:ATP binding"/>
    <property type="evidence" value="ECO:0007669"/>
    <property type="project" value="UniProtKB-UniRule"/>
</dbReference>
<accession>A0A286RCQ1</accession>
<dbReference type="CDD" id="cd02064">
    <property type="entry name" value="FAD_synthetase_N"/>
    <property type="match status" value="1"/>
</dbReference>
<evidence type="ECO:0000313" key="18">
    <source>
        <dbReference type="Proteomes" id="UP000215086"/>
    </source>
</evidence>
<keyword evidence="11 15" id="KW-0067">ATP-binding</keyword>
<dbReference type="EC" id="2.7.7.2" evidence="15"/>
<dbReference type="InterPro" id="IPR015864">
    <property type="entry name" value="FAD_synthase"/>
</dbReference>
<dbReference type="InterPro" id="IPR015865">
    <property type="entry name" value="Riboflavin_kinase_bac/euk"/>
</dbReference>
<dbReference type="GO" id="GO:0003919">
    <property type="term" value="F:FMN adenylyltransferase activity"/>
    <property type="evidence" value="ECO:0007669"/>
    <property type="project" value="UniProtKB-UniRule"/>
</dbReference>
<dbReference type="Proteomes" id="UP000215086">
    <property type="component" value="Chromosome"/>
</dbReference>
<evidence type="ECO:0000256" key="6">
    <source>
        <dbReference type="ARBA" id="ARBA00022679"/>
    </source>
</evidence>
<evidence type="ECO:0000256" key="13">
    <source>
        <dbReference type="ARBA" id="ARBA00047880"/>
    </source>
</evidence>
<organism evidence="17 18">
    <name type="scientific">Thermogutta terrifontis</name>
    <dbReference type="NCBI Taxonomy" id="1331910"/>
    <lineage>
        <taxon>Bacteria</taxon>
        <taxon>Pseudomonadati</taxon>
        <taxon>Planctomycetota</taxon>
        <taxon>Planctomycetia</taxon>
        <taxon>Pirellulales</taxon>
        <taxon>Thermoguttaceae</taxon>
        <taxon>Thermogutta</taxon>
    </lineage>
</organism>
<dbReference type="InterPro" id="IPR023465">
    <property type="entry name" value="Riboflavin_kinase_dom_sf"/>
</dbReference>
<keyword evidence="7 15" id="KW-0548">Nucleotidyltransferase</keyword>
<evidence type="ECO:0000256" key="12">
    <source>
        <dbReference type="ARBA" id="ARBA00023268"/>
    </source>
</evidence>
<dbReference type="KEGG" id="ttf:THTE_1137"/>
<dbReference type="NCBIfam" id="NF004162">
    <property type="entry name" value="PRK05627.1-5"/>
    <property type="match status" value="1"/>
</dbReference>
<evidence type="ECO:0000256" key="8">
    <source>
        <dbReference type="ARBA" id="ARBA00022741"/>
    </source>
</evidence>
<dbReference type="SMART" id="SM00904">
    <property type="entry name" value="Flavokinase"/>
    <property type="match status" value="1"/>
</dbReference>
<dbReference type="NCBIfam" id="TIGR00083">
    <property type="entry name" value="ribF"/>
    <property type="match status" value="1"/>
</dbReference>
<comment type="catalytic activity">
    <reaction evidence="13 15">
        <text>riboflavin + ATP = FMN + ADP + H(+)</text>
        <dbReference type="Rhea" id="RHEA:14357"/>
        <dbReference type="ChEBI" id="CHEBI:15378"/>
        <dbReference type="ChEBI" id="CHEBI:30616"/>
        <dbReference type="ChEBI" id="CHEBI:57986"/>
        <dbReference type="ChEBI" id="CHEBI:58210"/>
        <dbReference type="ChEBI" id="CHEBI:456216"/>
        <dbReference type="EC" id="2.7.1.26"/>
    </reaction>
</comment>
<comment type="similarity">
    <text evidence="15">Belongs to the ribF family.</text>
</comment>
<dbReference type="AlphaFoldDB" id="A0A286RCQ1"/>
<keyword evidence="18" id="KW-1185">Reference proteome</keyword>
<dbReference type="FunFam" id="2.40.30.30:FF:000003">
    <property type="entry name" value="Riboflavin biosynthesis protein"/>
    <property type="match status" value="1"/>
</dbReference>
<dbReference type="InterPro" id="IPR023468">
    <property type="entry name" value="Riboflavin_kinase"/>
</dbReference>
<dbReference type="GO" id="GO:0008531">
    <property type="term" value="F:riboflavin kinase activity"/>
    <property type="evidence" value="ECO:0007669"/>
    <property type="project" value="UniProtKB-UniRule"/>
</dbReference>
<dbReference type="PANTHER" id="PTHR22749:SF6">
    <property type="entry name" value="RIBOFLAVIN KINASE"/>
    <property type="match status" value="1"/>
</dbReference>
<evidence type="ECO:0000256" key="10">
    <source>
        <dbReference type="ARBA" id="ARBA00022827"/>
    </source>
</evidence>
<feature type="domain" description="Riboflavin kinase" evidence="16">
    <location>
        <begin position="182"/>
        <end position="305"/>
    </location>
</feature>
<evidence type="ECO:0000259" key="16">
    <source>
        <dbReference type="SMART" id="SM00904"/>
    </source>
</evidence>
<dbReference type="GO" id="GO:0006747">
    <property type="term" value="P:FAD biosynthetic process"/>
    <property type="evidence" value="ECO:0007669"/>
    <property type="project" value="UniProtKB-UniRule"/>
</dbReference>
<comment type="pathway">
    <text evidence="3 15">Cofactor biosynthesis; FMN biosynthesis; FMN from riboflavin (ATP route): step 1/1.</text>
</comment>
<dbReference type="InterPro" id="IPR002606">
    <property type="entry name" value="Riboflavin_kinase_bac"/>
</dbReference>
<keyword evidence="4 15" id="KW-0285">Flavoprotein</keyword>
<dbReference type="OrthoDB" id="9803667at2"/>
<dbReference type="NCBIfam" id="NF004160">
    <property type="entry name" value="PRK05627.1-3"/>
    <property type="match status" value="1"/>
</dbReference>
<sequence length="317" mass="35491">MIIYRELDEIQDLKGCVVSVGNFDGVHRGHARLLDVLCQTAQKLGVPSLVVTFHPHPAFLLSPDRAPPPLTWLDRKLTLLSHAGVDRTLVYPTNQQLLEMSPEQFFQEILVTRLKARAIVEGADFRFGKDRAGDISLLKLMCSRQGIDCHVVPPVLFNEEPVSSSRIRQCLLDGKLRDATAMLGRPFRTVGRVVRGAGRGSHLGFPTANLNDVPTLLPREGIYAGIVPLQGRLYPAAISLGGNPTFEECQRKFEVYILDFTGNLYGHLLEVEFIEYLREIRRYESVDALIAQMNDDVSQVRTIFERYVAQAKSDHAA</sequence>
<keyword evidence="6 15" id="KW-0808">Transferase</keyword>
<keyword evidence="9 15" id="KW-0418">Kinase</keyword>
<evidence type="ECO:0000256" key="2">
    <source>
        <dbReference type="ARBA" id="ARBA00004726"/>
    </source>
</evidence>
<dbReference type="InterPro" id="IPR014729">
    <property type="entry name" value="Rossmann-like_a/b/a_fold"/>
</dbReference>